<sequence length="327" mass="37153">MTDSTDIEKKFAKMEQTTEALKKSVDDKNLHITQLMNKLETFTPGESSHVPTCPLGFDERNKDVEESLANSKFQKEKQSTLVAALSVQQLQDMINKHYRGSIWRNTTNKIGATHVASSIDETKESKGEHSPIITQEHQTNEKLSPSKGDLQTNIDNEQLIFCYIPRERKKKGTTSARGMYSTSSPTEERIESHHIPRFEGENDCPSFPSPVYQFGATQRQYPSYNFSNPAKLRELTDEVTGEKIHGLTKSQMRLRKQGYDVSIPRFGLGFSLSEPLRISSKKKKKITSSHHTSVEKTKESKEEIHSIFPSRMEIKTVLSITRDSSLK</sequence>
<feature type="region of interest" description="Disordered" evidence="1">
    <location>
        <begin position="172"/>
        <end position="191"/>
    </location>
</feature>
<evidence type="ECO:0000313" key="2">
    <source>
        <dbReference type="EMBL" id="KAG5584995.1"/>
    </source>
</evidence>
<feature type="non-terminal residue" evidence="2">
    <location>
        <position position="327"/>
    </location>
</feature>
<proteinExistence type="predicted"/>
<dbReference type="OrthoDB" id="1729438at2759"/>
<evidence type="ECO:0000256" key="1">
    <source>
        <dbReference type="SAM" id="MobiDB-lite"/>
    </source>
</evidence>
<name>A0A9J5X9K6_SOLCO</name>
<keyword evidence="3" id="KW-1185">Reference proteome</keyword>
<evidence type="ECO:0000313" key="3">
    <source>
        <dbReference type="Proteomes" id="UP000824120"/>
    </source>
</evidence>
<accession>A0A9J5X9K6</accession>
<feature type="compositionally biased region" description="Polar residues" evidence="1">
    <location>
        <begin position="173"/>
        <end position="185"/>
    </location>
</feature>
<reference evidence="2 3" key="1">
    <citation type="submission" date="2020-09" db="EMBL/GenBank/DDBJ databases">
        <title>De no assembly of potato wild relative species, Solanum commersonii.</title>
        <authorList>
            <person name="Cho K."/>
        </authorList>
    </citation>
    <scope>NUCLEOTIDE SEQUENCE [LARGE SCALE GENOMIC DNA]</scope>
    <source>
        <strain evidence="2">LZ3.2</strain>
        <tissue evidence="2">Leaf</tissue>
    </source>
</reference>
<protein>
    <submittedName>
        <fullName evidence="2">Uncharacterized protein</fullName>
    </submittedName>
</protein>
<dbReference type="PANTHER" id="PTHR33437:SF2">
    <property type="entry name" value="OS06G0361200 PROTEIN"/>
    <property type="match status" value="1"/>
</dbReference>
<gene>
    <name evidence="2" type="ORF">H5410_045429</name>
</gene>
<feature type="compositionally biased region" description="Basic and acidic residues" evidence="1">
    <location>
        <begin position="292"/>
        <end position="305"/>
    </location>
</feature>
<dbReference type="PANTHER" id="PTHR33437">
    <property type="entry name" value="OS06G0361200 PROTEIN"/>
    <property type="match status" value="1"/>
</dbReference>
<dbReference type="EMBL" id="JACXVP010000009">
    <property type="protein sequence ID" value="KAG5584995.1"/>
    <property type="molecule type" value="Genomic_DNA"/>
</dbReference>
<dbReference type="AlphaFoldDB" id="A0A9J5X9K6"/>
<organism evidence="2 3">
    <name type="scientific">Solanum commersonii</name>
    <name type="common">Commerson's wild potato</name>
    <name type="synonym">Commerson's nightshade</name>
    <dbReference type="NCBI Taxonomy" id="4109"/>
    <lineage>
        <taxon>Eukaryota</taxon>
        <taxon>Viridiplantae</taxon>
        <taxon>Streptophyta</taxon>
        <taxon>Embryophyta</taxon>
        <taxon>Tracheophyta</taxon>
        <taxon>Spermatophyta</taxon>
        <taxon>Magnoliopsida</taxon>
        <taxon>eudicotyledons</taxon>
        <taxon>Gunneridae</taxon>
        <taxon>Pentapetalae</taxon>
        <taxon>asterids</taxon>
        <taxon>lamiids</taxon>
        <taxon>Solanales</taxon>
        <taxon>Solanaceae</taxon>
        <taxon>Solanoideae</taxon>
        <taxon>Solaneae</taxon>
        <taxon>Solanum</taxon>
    </lineage>
</organism>
<feature type="region of interest" description="Disordered" evidence="1">
    <location>
        <begin position="281"/>
        <end position="305"/>
    </location>
</feature>
<dbReference type="Proteomes" id="UP000824120">
    <property type="component" value="Chromosome 9"/>
</dbReference>
<comment type="caution">
    <text evidence="2">The sequence shown here is derived from an EMBL/GenBank/DDBJ whole genome shotgun (WGS) entry which is preliminary data.</text>
</comment>